<organism evidence="15 16">
    <name type="scientific">Cucurbita argyrosperma subsp. sororia</name>
    <dbReference type="NCBI Taxonomy" id="37648"/>
    <lineage>
        <taxon>Eukaryota</taxon>
        <taxon>Viridiplantae</taxon>
        <taxon>Streptophyta</taxon>
        <taxon>Embryophyta</taxon>
        <taxon>Tracheophyta</taxon>
        <taxon>Spermatophyta</taxon>
        <taxon>Magnoliopsida</taxon>
        <taxon>eudicotyledons</taxon>
        <taxon>Gunneridae</taxon>
        <taxon>Pentapetalae</taxon>
        <taxon>rosids</taxon>
        <taxon>fabids</taxon>
        <taxon>Cucurbitales</taxon>
        <taxon>Cucurbitaceae</taxon>
        <taxon>Cucurbiteae</taxon>
        <taxon>Cucurbita</taxon>
    </lineage>
</organism>
<feature type="transmembrane region" description="Helical" evidence="12">
    <location>
        <begin position="602"/>
        <end position="625"/>
    </location>
</feature>
<evidence type="ECO:0000256" key="2">
    <source>
        <dbReference type="ARBA" id="ARBA00007853"/>
    </source>
</evidence>
<dbReference type="CDD" id="cd10017">
    <property type="entry name" value="B3_DNA"/>
    <property type="match status" value="1"/>
</dbReference>
<keyword evidence="7 10" id="KW-0539">Nucleus</keyword>
<feature type="compositionally biased region" description="Polar residues" evidence="11">
    <location>
        <begin position="1232"/>
        <end position="1245"/>
    </location>
</feature>
<feature type="transmembrane region" description="Helical" evidence="12">
    <location>
        <begin position="390"/>
        <end position="413"/>
    </location>
</feature>
<dbReference type="InterPro" id="IPR003340">
    <property type="entry name" value="B3_DNA-bd"/>
</dbReference>
<evidence type="ECO:0000256" key="12">
    <source>
        <dbReference type="SAM" id="Phobius"/>
    </source>
</evidence>
<comment type="caution">
    <text evidence="15">The sequence shown here is derived from an EMBL/GenBank/DDBJ whole genome shotgun (WGS) entry which is preliminary data.</text>
</comment>
<keyword evidence="16" id="KW-1185">Reference proteome</keyword>
<keyword evidence="12" id="KW-0812">Transmembrane</keyword>
<dbReference type="InterPro" id="IPR053793">
    <property type="entry name" value="PB1-like"/>
</dbReference>
<dbReference type="Pfam" id="PF06507">
    <property type="entry name" value="ARF_AD"/>
    <property type="match status" value="1"/>
</dbReference>
<evidence type="ECO:0000256" key="10">
    <source>
        <dbReference type="RuleBase" id="RU004561"/>
    </source>
</evidence>
<dbReference type="InterPro" id="IPR007877">
    <property type="entry name" value="DUF707"/>
</dbReference>
<feature type="transmembrane region" description="Helical" evidence="12">
    <location>
        <begin position="508"/>
        <end position="526"/>
    </location>
</feature>
<evidence type="ECO:0000256" key="5">
    <source>
        <dbReference type="ARBA" id="ARBA00023125"/>
    </source>
</evidence>
<evidence type="ECO:0000259" key="14">
    <source>
        <dbReference type="PROSITE" id="PS51745"/>
    </source>
</evidence>
<dbReference type="InterPro" id="IPR010525">
    <property type="entry name" value="ARF_dom"/>
</dbReference>
<feature type="non-terminal residue" evidence="15">
    <location>
        <position position="1"/>
    </location>
</feature>
<feature type="transmembrane region" description="Helical" evidence="12">
    <location>
        <begin position="425"/>
        <end position="443"/>
    </location>
</feature>
<dbReference type="Pfam" id="PF02362">
    <property type="entry name" value="B3"/>
    <property type="match status" value="1"/>
</dbReference>
<dbReference type="GO" id="GO:0007389">
    <property type="term" value="P:pattern specification process"/>
    <property type="evidence" value="ECO:0007669"/>
    <property type="project" value="UniProtKB-ARBA"/>
</dbReference>
<evidence type="ECO:0000313" key="16">
    <source>
        <dbReference type="Proteomes" id="UP000685013"/>
    </source>
</evidence>
<keyword evidence="4 10" id="KW-0805">Transcription regulation</keyword>
<sequence>MGTGHRGGTRKTNDSARIMLTTLVGVVFGYFLGASFPLVSLNKINLPSSLISSLDVAIDVQRSPSIRITEIPGINKTSKIYVPTNPRGAESLPPEIVASESDFYLRRLWGNPSEDLDKKPKYLVTFTVGFDQRKNIDAAVKKFSDNFTIVLFHYDGRTTEWDQFEWSKTAIHISVRKQTKWWYAKRFLHPDVVAAYDYIFIWDEDLGVEHFNAEKYIELVKKHGLEISQPGLEPNNGLTWEMTKRRGDREVHKETEEKPGWCSDPQLPPCAAFVEIMAPVFSREAWRCVWHLIQNDLVHGWGLDFALRRCIEPAHEKIGVVDSQWIVHQVIPSLGSQGKSENGKAPWEGVRARCRTEWTEFQSRLANADKAYRAQINKAKQMGEISNFQLGVVGALFLSVASSVSIVICNKALMSNLGFPFATTLTSWHLMVTYCTLHVAHRLNFFESKPIDTKTVMLFGMLNGISIGFLNLSLGFNSVGFYQMTKLAIIPFTVMLETIFLKKQFSSKIRLSLFLLLVGVGIASITDLQLNFMGTVLSLLAIITTCVGQILTNTIQKRLSVSSTQLLYQSAPFQAAILFVSGPFLDQCLTNKNVFAYKYSPVVLAFIILSCLISVSVNFSTFLVIGKTSPVTYQVLGHLKTCLVLGFGYTLLHDPFTERNLIGILVAIAGMGLYSYFCTQESKKKQGDLCLGSQIKDKETAALLAGVHQDKESHEVKKSNKDSLSKALHLGENAIIRMKEADKNLDPQLWHACAGGMVQMPAINSKVFYFPQGHAEHAQAAVDFTSSLRIPPLIPCRVLAVKFLADHETDEVYANVRLIPLANNEINCEEEGGFGSNGSENNMEKPASFAKTLTQSDANNGGGFSVPRYCAETIFPRLDYTADPPVQTVIAKDVHGEVWKFRHIYRGTPRRHLLTTGWSSFVNQKKLVAGDSIVFLRSKNGDLCVGIRRAKRAIGCAADHPYGWNPGGGNSIPPYGGLTMFLRDEDNKLSRKGSLSSNGGGNLRGKGKVRPESVIEAAALAASGQAFEVVYYPRASTPEFCVKASSVRAAMRIQWCSGMRFKMPFETEDSSRISWFMGTISSVQVADPIRWPNSPWRLLQVTWDEPDLLQNVKRVSPWLVELVSNMPVIQLSPFSPPRKKFRLPQHPDFPLDSQFQLSSFPSNTLRPSSPMCCLSDNTSVGIQGARHTQFGISSSDFHLNSKLQLGLLPSSFQQLDFHSRISHRSVTDHRGSGSQNSSALLNAENTGPKLERSDSVKKYQFLLFGQPILTEQQITRSSSGDVHSPRTEKSSLDVNLERVKFLSDGSGYTFKQQQISPNKSPGAGFPWYQGYQATELGLDIGHCKVFMESEDVGRTLNLSVIGSYEELYRRLANMFGMEKPDILSHVLYQDATGAVKQAGDKPFSDFIKTARRLTILTDSGSDKMVGRRLMDGLRSGENGLDSSNKTGPLSIFA</sequence>
<feature type="domain" description="PB1" evidence="14">
    <location>
        <begin position="1340"/>
        <end position="1420"/>
    </location>
</feature>
<evidence type="ECO:0000313" key="15">
    <source>
        <dbReference type="EMBL" id="KAG6605554.1"/>
    </source>
</evidence>
<dbReference type="EMBL" id="JAGKQH010000002">
    <property type="protein sequence ID" value="KAG6605554.1"/>
    <property type="molecule type" value="Genomic_DNA"/>
</dbReference>
<keyword evidence="12" id="KW-0472">Membrane</keyword>
<feature type="transmembrane region" description="Helical" evidence="12">
    <location>
        <begin position="631"/>
        <end position="652"/>
    </location>
</feature>
<evidence type="ECO:0000256" key="9">
    <source>
        <dbReference type="ARBA" id="ARBA00037697"/>
    </source>
</evidence>
<dbReference type="GO" id="GO:0005634">
    <property type="term" value="C:nucleus"/>
    <property type="evidence" value="ECO:0007669"/>
    <property type="project" value="UniProtKB-SubCell"/>
</dbReference>
<feature type="transmembrane region" description="Helical" evidence="12">
    <location>
        <begin position="18"/>
        <end position="39"/>
    </location>
</feature>
<dbReference type="InterPro" id="IPR044835">
    <property type="entry name" value="ARF_plant"/>
</dbReference>
<comment type="similarity">
    <text evidence="2 10">Belongs to the ARF family.</text>
</comment>
<dbReference type="FunFam" id="2.30.30.1040:FF:000002">
    <property type="entry name" value="Auxin response factor"/>
    <property type="match status" value="1"/>
</dbReference>
<protein>
    <recommendedName>
        <fullName evidence="10">Auxin response factor</fullName>
    </recommendedName>
</protein>
<feature type="transmembrane region" description="Helical" evidence="12">
    <location>
        <begin position="659"/>
        <end position="677"/>
    </location>
</feature>
<evidence type="ECO:0000256" key="11">
    <source>
        <dbReference type="SAM" id="MobiDB-lite"/>
    </source>
</evidence>
<dbReference type="GO" id="GO:0009734">
    <property type="term" value="P:auxin-activated signaling pathway"/>
    <property type="evidence" value="ECO:0007669"/>
    <property type="project" value="UniProtKB-KW"/>
</dbReference>
<dbReference type="SMART" id="SM01019">
    <property type="entry name" value="B3"/>
    <property type="match status" value="1"/>
</dbReference>
<gene>
    <name evidence="15" type="primary">ARF18</name>
    <name evidence="15" type="ORF">SDJN03_02871</name>
</gene>
<dbReference type="GO" id="GO:0006355">
    <property type="term" value="P:regulation of DNA-templated transcription"/>
    <property type="evidence" value="ECO:0007669"/>
    <property type="project" value="InterPro"/>
</dbReference>
<comment type="function">
    <text evidence="9">Auxin response factors (ARFs) are transcriptional factors that bind specifically to the DNA sequence 5'-TGTCTC-3' found in the auxin-responsive promoter elements (AuxREs). Could act as transcriptional activator or repressor. Formation of heterodimers with Aux/IAA proteins may alter their ability to modulate early auxin response genes expression.</text>
</comment>
<comment type="subunit">
    <text evidence="3 10">Homodimers and heterodimers.</text>
</comment>
<evidence type="ECO:0000256" key="7">
    <source>
        <dbReference type="ARBA" id="ARBA00023242"/>
    </source>
</evidence>
<dbReference type="FunFam" id="2.40.330.10:FF:000001">
    <property type="entry name" value="Auxin response factor"/>
    <property type="match status" value="1"/>
</dbReference>
<dbReference type="InterPro" id="IPR004853">
    <property type="entry name" value="Sugar_P_trans_dom"/>
</dbReference>
<evidence type="ECO:0000256" key="1">
    <source>
        <dbReference type="ARBA" id="ARBA00004123"/>
    </source>
</evidence>
<accession>A0AAV6P3Z7</accession>
<dbReference type="GO" id="GO:0051301">
    <property type="term" value="P:cell division"/>
    <property type="evidence" value="ECO:0007669"/>
    <property type="project" value="UniProtKB-ARBA"/>
</dbReference>
<feature type="region of interest" description="Disordered" evidence="11">
    <location>
        <begin position="1223"/>
        <end position="1252"/>
    </location>
</feature>
<evidence type="ECO:0000256" key="3">
    <source>
        <dbReference type="ARBA" id="ARBA00011726"/>
    </source>
</evidence>
<evidence type="ECO:0000259" key="13">
    <source>
        <dbReference type="PROSITE" id="PS50863"/>
    </source>
</evidence>
<dbReference type="Proteomes" id="UP000685013">
    <property type="component" value="Chromosome 2"/>
</dbReference>
<dbReference type="GO" id="GO:0003677">
    <property type="term" value="F:DNA binding"/>
    <property type="evidence" value="ECO:0007669"/>
    <property type="project" value="UniProtKB-KW"/>
</dbReference>
<keyword evidence="8 10" id="KW-0927">Auxin signaling pathway</keyword>
<keyword evidence="12" id="KW-1133">Transmembrane helix</keyword>
<evidence type="ECO:0000256" key="8">
    <source>
        <dbReference type="ARBA" id="ARBA00023294"/>
    </source>
</evidence>
<name>A0AAV6P3Z7_9ROSI</name>
<reference evidence="15 16" key="1">
    <citation type="journal article" date="2021" name="Hortic Res">
        <title>The domestication of Cucurbita argyrosperma as revealed by the genome of its wild relative.</title>
        <authorList>
            <person name="Barrera-Redondo J."/>
            <person name="Sanchez-de la Vega G."/>
            <person name="Aguirre-Liguori J.A."/>
            <person name="Castellanos-Morales G."/>
            <person name="Gutierrez-Guerrero Y.T."/>
            <person name="Aguirre-Dugua X."/>
            <person name="Aguirre-Planter E."/>
            <person name="Tenaillon M.I."/>
            <person name="Lira-Saade R."/>
            <person name="Eguiarte L.E."/>
        </authorList>
    </citation>
    <scope>NUCLEOTIDE SEQUENCE [LARGE SCALE GENOMIC DNA]</scope>
    <source>
        <strain evidence="15">JBR-2021</strain>
    </source>
</reference>
<evidence type="ECO:0000256" key="6">
    <source>
        <dbReference type="ARBA" id="ARBA00023163"/>
    </source>
</evidence>
<dbReference type="Pfam" id="PF03151">
    <property type="entry name" value="TPT"/>
    <property type="match status" value="1"/>
</dbReference>
<dbReference type="Pfam" id="PF05212">
    <property type="entry name" value="DUF707"/>
    <property type="match status" value="1"/>
</dbReference>
<dbReference type="PROSITE" id="PS51745">
    <property type="entry name" value="PB1"/>
    <property type="match status" value="1"/>
</dbReference>
<dbReference type="PANTHER" id="PTHR31384:SF160">
    <property type="entry name" value="AUXIN RESPONSE FACTOR 16"/>
    <property type="match status" value="1"/>
</dbReference>
<dbReference type="PROSITE" id="PS50863">
    <property type="entry name" value="B3"/>
    <property type="match status" value="1"/>
</dbReference>
<dbReference type="PANTHER" id="PTHR31384">
    <property type="entry name" value="AUXIN RESPONSE FACTOR 4-RELATED"/>
    <property type="match status" value="1"/>
</dbReference>
<feature type="domain" description="TF-B3" evidence="13">
    <location>
        <begin position="849"/>
        <end position="951"/>
    </location>
</feature>
<dbReference type="GO" id="GO:0048829">
    <property type="term" value="P:root cap development"/>
    <property type="evidence" value="ECO:0007669"/>
    <property type="project" value="UniProtKB-ARBA"/>
</dbReference>
<comment type="subcellular location">
    <subcellularLocation>
        <location evidence="1 10">Nucleus</location>
    </subcellularLocation>
</comment>
<feature type="transmembrane region" description="Helical" evidence="12">
    <location>
        <begin position="532"/>
        <end position="551"/>
    </location>
</feature>
<keyword evidence="5 10" id="KW-0238">DNA-binding</keyword>
<feature type="transmembrane region" description="Helical" evidence="12">
    <location>
        <begin position="455"/>
        <end position="474"/>
    </location>
</feature>
<keyword evidence="6 10" id="KW-0804">Transcription</keyword>
<evidence type="ECO:0000256" key="4">
    <source>
        <dbReference type="ARBA" id="ARBA00023015"/>
    </source>
</evidence>
<proteinExistence type="inferred from homology"/>